<dbReference type="Gene3D" id="3.20.20.100">
    <property type="entry name" value="NADP-dependent oxidoreductase domain"/>
    <property type="match status" value="1"/>
</dbReference>
<gene>
    <name evidence="3" type="ORF">GCM10018793_12250</name>
</gene>
<evidence type="ECO:0000313" key="3">
    <source>
        <dbReference type="EMBL" id="GHH73529.1"/>
    </source>
</evidence>
<dbReference type="PANTHER" id="PTHR43625">
    <property type="entry name" value="AFLATOXIN B1 ALDEHYDE REDUCTASE"/>
    <property type="match status" value="1"/>
</dbReference>
<comment type="caution">
    <text evidence="3">The sequence shown here is derived from an EMBL/GenBank/DDBJ whole genome shotgun (WGS) entry which is preliminary data.</text>
</comment>
<protein>
    <submittedName>
        <fullName evidence="3">Aldo/keto reductase</fullName>
    </submittedName>
</protein>
<dbReference type="RefSeq" id="WP_189929874.1">
    <property type="nucleotide sequence ID" value="NZ_BNCD01000003.1"/>
</dbReference>
<reference evidence="3" key="2">
    <citation type="submission" date="2020-09" db="EMBL/GenBank/DDBJ databases">
        <authorList>
            <person name="Sun Q."/>
            <person name="Ohkuma M."/>
        </authorList>
    </citation>
    <scope>NUCLEOTIDE SEQUENCE</scope>
    <source>
        <strain evidence="3">JCM 5069</strain>
    </source>
</reference>
<proteinExistence type="predicted"/>
<dbReference type="InterPro" id="IPR023210">
    <property type="entry name" value="NADP_OxRdtase_dom"/>
</dbReference>
<keyword evidence="1" id="KW-0560">Oxidoreductase</keyword>
<dbReference type="InterPro" id="IPR050791">
    <property type="entry name" value="Aldo-Keto_reductase"/>
</dbReference>
<accession>A0A919FX28</accession>
<dbReference type="EMBL" id="BNCD01000003">
    <property type="protein sequence ID" value="GHH73529.1"/>
    <property type="molecule type" value="Genomic_DNA"/>
</dbReference>
<dbReference type="InterPro" id="IPR036812">
    <property type="entry name" value="NAD(P)_OxRdtase_dom_sf"/>
</dbReference>
<dbReference type="Pfam" id="PF00248">
    <property type="entry name" value="Aldo_ket_red"/>
    <property type="match status" value="1"/>
</dbReference>
<dbReference type="Proteomes" id="UP000603708">
    <property type="component" value="Unassembled WGS sequence"/>
</dbReference>
<evidence type="ECO:0000256" key="1">
    <source>
        <dbReference type="ARBA" id="ARBA00023002"/>
    </source>
</evidence>
<keyword evidence="4" id="KW-1185">Reference proteome</keyword>
<dbReference type="AlphaFoldDB" id="A0A919FX28"/>
<reference evidence="3" key="1">
    <citation type="journal article" date="2014" name="Int. J. Syst. Evol. Microbiol.">
        <title>Complete genome sequence of Corynebacterium casei LMG S-19264T (=DSM 44701T), isolated from a smear-ripened cheese.</title>
        <authorList>
            <consortium name="US DOE Joint Genome Institute (JGI-PGF)"/>
            <person name="Walter F."/>
            <person name="Albersmeier A."/>
            <person name="Kalinowski J."/>
            <person name="Ruckert C."/>
        </authorList>
    </citation>
    <scope>NUCLEOTIDE SEQUENCE</scope>
    <source>
        <strain evidence="3">JCM 5069</strain>
    </source>
</reference>
<evidence type="ECO:0000259" key="2">
    <source>
        <dbReference type="Pfam" id="PF00248"/>
    </source>
</evidence>
<dbReference type="CDD" id="cd19076">
    <property type="entry name" value="AKR_AKR13A_13D"/>
    <property type="match status" value="1"/>
</dbReference>
<name>A0A919FX28_9ACTN</name>
<evidence type="ECO:0000313" key="4">
    <source>
        <dbReference type="Proteomes" id="UP000603708"/>
    </source>
</evidence>
<dbReference type="GO" id="GO:0005737">
    <property type="term" value="C:cytoplasm"/>
    <property type="evidence" value="ECO:0007669"/>
    <property type="project" value="TreeGrafter"/>
</dbReference>
<sequence>MQKARITLGHSDVSIRPIGLGCMGMSQYYGDADDEDSIATIGAAMDAGIDFFDTSDIYGAASSATDQKSSKAFGHNEELLGRAVRGVRDRVVLATKFGAKPAPEGGVTFDGRPEYVAAACDESLRRLGVDHIDLYYYHRLDPTVPIEDTVGAMADLVTAGKVRTLGLSSVEPDLLHRAAAVAPISALQSEYSLWAREVEQEVLATCRELGITFVPYSPLGRAALAGGFTGTPSLSSDDFRATLPKFQEENFAHNLRLIEQLKAFADERGHAPGQIALAWLLAQPYDIAPIPGTKRAPYARQNIAATAVPLSADDIAFLSGLFDPAQVRGEQYGNLDVRPRR</sequence>
<feature type="domain" description="NADP-dependent oxidoreductase" evidence="2">
    <location>
        <begin position="17"/>
        <end position="316"/>
    </location>
</feature>
<organism evidence="3 4">
    <name type="scientific">Streptomyces sulfonofaciens</name>
    <dbReference type="NCBI Taxonomy" id="68272"/>
    <lineage>
        <taxon>Bacteria</taxon>
        <taxon>Bacillati</taxon>
        <taxon>Actinomycetota</taxon>
        <taxon>Actinomycetes</taxon>
        <taxon>Kitasatosporales</taxon>
        <taxon>Streptomycetaceae</taxon>
        <taxon>Streptomyces</taxon>
    </lineage>
</organism>
<dbReference type="SUPFAM" id="SSF51430">
    <property type="entry name" value="NAD(P)-linked oxidoreductase"/>
    <property type="match status" value="1"/>
</dbReference>
<dbReference type="PANTHER" id="PTHR43625:SF40">
    <property type="entry name" value="ALDO-KETO REDUCTASE YAKC [NADP(+)]"/>
    <property type="match status" value="1"/>
</dbReference>
<dbReference type="GO" id="GO:0016491">
    <property type="term" value="F:oxidoreductase activity"/>
    <property type="evidence" value="ECO:0007669"/>
    <property type="project" value="UniProtKB-KW"/>
</dbReference>